<dbReference type="Proteomes" id="UP000076798">
    <property type="component" value="Unassembled WGS sequence"/>
</dbReference>
<dbReference type="AlphaFoldDB" id="A0A166AC81"/>
<gene>
    <name evidence="3" type="ORF">SISSUDRAFT_1025732</name>
</gene>
<feature type="region of interest" description="Disordered" evidence="1">
    <location>
        <begin position="1"/>
        <end position="24"/>
    </location>
</feature>
<dbReference type="EMBL" id="KV428149">
    <property type="protein sequence ID" value="KZT35190.1"/>
    <property type="molecule type" value="Genomic_DNA"/>
</dbReference>
<keyword evidence="4" id="KW-1185">Reference proteome</keyword>
<organism evidence="3 4">
    <name type="scientific">Sistotremastrum suecicum HHB10207 ss-3</name>
    <dbReference type="NCBI Taxonomy" id="1314776"/>
    <lineage>
        <taxon>Eukaryota</taxon>
        <taxon>Fungi</taxon>
        <taxon>Dikarya</taxon>
        <taxon>Basidiomycota</taxon>
        <taxon>Agaricomycotina</taxon>
        <taxon>Agaricomycetes</taxon>
        <taxon>Sistotremastrales</taxon>
        <taxon>Sistotremastraceae</taxon>
        <taxon>Sistotremastrum</taxon>
    </lineage>
</organism>
<evidence type="ECO:0000313" key="3">
    <source>
        <dbReference type="EMBL" id="KZT35190.1"/>
    </source>
</evidence>
<dbReference type="STRING" id="1314776.A0A166AC81"/>
<proteinExistence type="predicted"/>
<dbReference type="InterPro" id="IPR011333">
    <property type="entry name" value="SKP1/BTB/POZ_sf"/>
</dbReference>
<dbReference type="InterPro" id="IPR044714">
    <property type="entry name" value="AtSIBP1-like"/>
</dbReference>
<dbReference type="PANTHER" id="PTHR46672">
    <property type="entry name" value="OS08G0495500 PROTEIN-RELATED"/>
    <property type="match status" value="1"/>
</dbReference>
<accession>A0A166AC81</accession>
<dbReference type="InterPro" id="IPR000210">
    <property type="entry name" value="BTB/POZ_dom"/>
</dbReference>
<dbReference type="Pfam" id="PF00651">
    <property type="entry name" value="BTB"/>
    <property type="match status" value="2"/>
</dbReference>
<dbReference type="CDD" id="cd18186">
    <property type="entry name" value="BTB_POZ_ZBTB_KLHL-like"/>
    <property type="match status" value="2"/>
</dbReference>
<protein>
    <recommendedName>
        <fullName evidence="2">BTB domain-containing protein</fullName>
    </recommendedName>
</protein>
<dbReference type="SUPFAM" id="SSF54695">
    <property type="entry name" value="POZ domain"/>
    <property type="match status" value="2"/>
</dbReference>
<name>A0A166AC81_9AGAM</name>
<evidence type="ECO:0000259" key="2">
    <source>
        <dbReference type="PROSITE" id="PS50097"/>
    </source>
</evidence>
<feature type="domain" description="BTB" evidence="2">
    <location>
        <begin position="344"/>
        <end position="410"/>
    </location>
</feature>
<sequence length="614" mass="69453">MPQPPPSRVPRPVAAAAAAPVPQPEWPTEGADIIIRCSDNVDLKTHKASLELASEVFEDMIYLSSRKSSRHPSSSIEKPSSEKLPIITVDDNSTVMRPLIRYLYPVPREPTKSTTRLASLLQVAHKYKIATVIERLADVLERSPLLSKSPRTFYALAMRYDMPEVAKAVYPYILSTAVDEHTLTKNFFLTPGKIREEDELRIQDLSPIFKAAAELRRSVTKKADECWKEADTMEDGCVHDEDCWMRDFKTTLDEMLKANPASPIDIVQIARKWKDRPTHYKCRSVEGYLYVVDCVNAHITQLVQNFKIPRATQSAIPKRKASKDSEEESTTTITSLTPFDCQDADLIIKTSDGTEFRVFKYILRFASPVFHSMFEIGDRHPVNTEVAAVVQTVDVTETAPVMEALLRYIYPVPRPKIQTLRELLSLLEAAIKYDITSVVPELVDVLSTTPMVAEDPISVWMFASRHGLKPVKGHALWNLVSTNATTLPSFFAHKEFRNLHPQQLQWIFALRTRYVAQITEFINAIIKGYSFSAPKSGYDADWKMQPEWVTSLQSTFTQAVLSGRPISDFDALLSDISKANGHVRPIPLLLSFGHMRDLMIQLMAQLHKQLETIV</sequence>
<evidence type="ECO:0000256" key="1">
    <source>
        <dbReference type="SAM" id="MobiDB-lite"/>
    </source>
</evidence>
<dbReference type="PANTHER" id="PTHR46672:SF1">
    <property type="entry name" value="OS08G0103600 PROTEIN"/>
    <property type="match status" value="1"/>
</dbReference>
<evidence type="ECO:0000313" key="4">
    <source>
        <dbReference type="Proteomes" id="UP000076798"/>
    </source>
</evidence>
<feature type="domain" description="BTB" evidence="2">
    <location>
        <begin position="31"/>
        <end position="104"/>
    </location>
</feature>
<dbReference type="PROSITE" id="PS50097">
    <property type="entry name" value="BTB"/>
    <property type="match status" value="2"/>
</dbReference>
<dbReference type="SMART" id="SM00225">
    <property type="entry name" value="BTB"/>
    <property type="match status" value="2"/>
</dbReference>
<dbReference type="OrthoDB" id="6359816at2759"/>
<feature type="compositionally biased region" description="Low complexity" evidence="1">
    <location>
        <begin position="10"/>
        <end position="20"/>
    </location>
</feature>
<dbReference type="Gene3D" id="3.30.710.10">
    <property type="entry name" value="Potassium Channel Kv1.1, Chain A"/>
    <property type="match status" value="2"/>
</dbReference>
<reference evidence="3 4" key="1">
    <citation type="journal article" date="2016" name="Mol. Biol. Evol.">
        <title>Comparative Genomics of Early-Diverging Mushroom-Forming Fungi Provides Insights into the Origins of Lignocellulose Decay Capabilities.</title>
        <authorList>
            <person name="Nagy L.G."/>
            <person name="Riley R."/>
            <person name="Tritt A."/>
            <person name="Adam C."/>
            <person name="Daum C."/>
            <person name="Floudas D."/>
            <person name="Sun H."/>
            <person name="Yadav J.S."/>
            <person name="Pangilinan J."/>
            <person name="Larsson K.H."/>
            <person name="Matsuura K."/>
            <person name="Barry K."/>
            <person name="Labutti K."/>
            <person name="Kuo R."/>
            <person name="Ohm R.A."/>
            <person name="Bhattacharya S.S."/>
            <person name="Shirouzu T."/>
            <person name="Yoshinaga Y."/>
            <person name="Martin F.M."/>
            <person name="Grigoriev I.V."/>
            <person name="Hibbett D.S."/>
        </authorList>
    </citation>
    <scope>NUCLEOTIDE SEQUENCE [LARGE SCALE GENOMIC DNA]</scope>
    <source>
        <strain evidence="3 4">HHB10207 ss-3</strain>
    </source>
</reference>